<dbReference type="EMBL" id="VSRR010000075">
    <property type="protein sequence ID" value="MPC09566.1"/>
    <property type="molecule type" value="Genomic_DNA"/>
</dbReference>
<evidence type="ECO:0000313" key="2">
    <source>
        <dbReference type="EMBL" id="MPC09566.1"/>
    </source>
</evidence>
<dbReference type="AlphaFoldDB" id="A0A5B7CMG1"/>
<organism evidence="2 3">
    <name type="scientific">Portunus trituberculatus</name>
    <name type="common">Swimming crab</name>
    <name type="synonym">Neptunus trituberculatus</name>
    <dbReference type="NCBI Taxonomy" id="210409"/>
    <lineage>
        <taxon>Eukaryota</taxon>
        <taxon>Metazoa</taxon>
        <taxon>Ecdysozoa</taxon>
        <taxon>Arthropoda</taxon>
        <taxon>Crustacea</taxon>
        <taxon>Multicrustacea</taxon>
        <taxon>Malacostraca</taxon>
        <taxon>Eumalacostraca</taxon>
        <taxon>Eucarida</taxon>
        <taxon>Decapoda</taxon>
        <taxon>Pleocyemata</taxon>
        <taxon>Brachyura</taxon>
        <taxon>Eubrachyura</taxon>
        <taxon>Portunoidea</taxon>
        <taxon>Portunidae</taxon>
        <taxon>Portuninae</taxon>
        <taxon>Portunus</taxon>
    </lineage>
</organism>
<dbReference type="Proteomes" id="UP000324222">
    <property type="component" value="Unassembled WGS sequence"/>
</dbReference>
<sequence>MGEKERGGKGERGEGERQGDKGLAVTSRNWPRNDLSQTVKPKRLNPPRQDTRAGQAGLPRLRTEAFTALGFVFGDTLISQNSNFRKF</sequence>
<name>A0A5B7CMG1_PORTR</name>
<feature type="region of interest" description="Disordered" evidence="1">
    <location>
        <begin position="1"/>
        <end position="58"/>
    </location>
</feature>
<reference evidence="2 3" key="1">
    <citation type="submission" date="2019-05" db="EMBL/GenBank/DDBJ databases">
        <title>Another draft genome of Portunus trituberculatus and its Hox gene families provides insights of decapod evolution.</title>
        <authorList>
            <person name="Jeong J.-H."/>
            <person name="Song I."/>
            <person name="Kim S."/>
            <person name="Choi T."/>
            <person name="Kim D."/>
            <person name="Ryu S."/>
            <person name="Kim W."/>
        </authorList>
    </citation>
    <scope>NUCLEOTIDE SEQUENCE [LARGE SCALE GENOMIC DNA]</scope>
    <source>
        <tissue evidence="2">Muscle</tissue>
    </source>
</reference>
<comment type="caution">
    <text evidence="2">The sequence shown here is derived from an EMBL/GenBank/DDBJ whole genome shotgun (WGS) entry which is preliminary data.</text>
</comment>
<proteinExistence type="predicted"/>
<gene>
    <name evidence="2" type="ORF">E2C01_002181</name>
</gene>
<accession>A0A5B7CMG1</accession>
<keyword evidence="3" id="KW-1185">Reference proteome</keyword>
<protein>
    <submittedName>
        <fullName evidence="2">Uncharacterized protein</fullName>
    </submittedName>
</protein>
<feature type="compositionally biased region" description="Polar residues" evidence="1">
    <location>
        <begin position="26"/>
        <end position="39"/>
    </location>
</feature>
<feature type="compositionally biased region" description="Basic and acidic residues" evidence="1">
    <location>
        <begin position="1"/>
        <end position="20"/>
    </location>
</feature>
<evidence type="ECO:0000256" key="1">
    <source>
        <dbReference type="SAM" id="MobiDB-lite"/>
    </source>
</evidence>
<evidence type="ECO:0000313" key="3">
    <source>
        <dbReference type="Proteomes" id="UP000324222"/>
    </source>
</evidence>